<protein>
    <submittedName>
        <fullName evidence="2">Uncharacterized protein</fullName>
    </submittedName>
</protein>
<sequence>MQIGQLATIVSQLQSADSSNLPSQTISNPRGNATAKNYLNLHSSRRRSQPKSTLKQLLTHSHAKRQLSHCRFHLGPSRQGDQSQMKKC</sequence>
<feature type="non-terminal residue" evidence="2">
    <location>
        <position position="1"/>
    </location>
</feature>
<organism evidence="2 3">
    <name type="scientific">Mucuna pruriens</name>
    <name type="common">Velvet bean</name>
    <name type="synonym">Dolichos pruriens</name>
    <dbReference type="NCBI Taxonomy" id="157652"/>
    <lineage>
        <taxon>Eukaryota</taxon>
        <taxon>Viridiplantae</taxon>
        <taxon>Streptophyta</taxon>
        <taxon>Embryophyta</taxon>
        <taxon>Tracheophyta</taxon>
        <taxon>Spermatophyta</taxon>
        <taxon>Magnoliopsida</taxon>
        <taxon>eudicotyledons</taxon>
        <taxon>Gunneridae</taxon>
        <taxon>Pentapetalae</taxon>
        <taxon>rosids</taxon>
        <taxon>fabids</taxon>
        <taxon>Fabales</taxon>
        <taxon>Fabaceae</taxon>
        <taxon>Papilionoideae</taxon>
        <taxon>50 kb inversion clade</taxon>
        <taxon>NPAAA clade</taxon>
        <taxon>indigoferoid/millettioid clade</taxon>
        <taxon>Phaseoleae</taxon>
        <taxon>Mucuna</taxon>
    </lineage>
</organism>
<name>A0A371ECP9_MUCPR</name>
<evidence type="ECO:0000313" key="2">
    <source>
        <dbReference type="EMBL" id="RDX63805.1"/>
    </source>
</evidence>
<dbReference type="EMBL" id="QJKJ01014695">
    <property type="protein sequence ID" value="RDX63805.1"/>
    <property type="molecule type" value="Genomic_DNA"/>
</dbReference>
<reference evidence="2" key="1">
    <citation type="submission" date="2018-05" db="EMBL/GenBank/DDBJ databases">
        <title>Draft genome of Mucuna pruriens seed.</title>
        <authorList>
            <person name="Nnadi N.E."/>
            <person name="Vos R."/>
            <person name="Hasami M.H."/>
            <person name="Devisetty U.K."/>
            <person name="Aguiy J.C."/>
        </authorList>
    </citation>
    <scope>NUCLEOTIDE SEQUENCE [LARGE SCALE GENOMIC DNA]</scope>
    <source>
        <strain evidence="2">JCA_2017</strain>
    </source>
</reference>
<gene>
    <name evidence="2" type="ORF">CR513_57723</name>
</gene>
<feature type="region of interest" description="Disordered" evidence="1">
    <location>
        <begin position="13"/>
        <end position="35"/>
    </location>
</feature>
<dbReference type="AlphaFoldDB" id="A0A371ECP9"/>
<dbReference type="OrthoDB" id="1436942at2759"/>
<evidence type="ECO:0000256" key="1">
    <source>
        <dbReference type="SAM" id="MobiDB-lite"/>
    </source>
</evidence>
<dbReference type="Proteomes" id="UP000257109">
    <property type="component" value="Unassembled WGS sequence"/>
</dbReference>
<accession>A0A371ECP9</accession>
<evidence type="ECO:0000313" key="3">
    <source>
        <dbReference type="Proteomes" id="UP000257109"/>
    </source>
</evidence>
<proteinExistence type="predicted"/>
<comment type="caution">
    <text evidence="2">The sequence shown here is derived from an EMBL/GenBank/DDBJ whole genome shotgun (WGS) entry which is preliminary data.</text>
</comment>
<keyword evidence="3" id="KW-1185">Reference proteome</keyword>